<dbReference type="EMBL" id="AAOH01000002">
    <property type="protein sequence ID" value="EAR29944.1"/>
    <property type="molecule type" value="Genomic_DNA"/>
</dbReference>
<sequence>MTLFVTLLLIANLLITYFCLTKAKTKGYPQLTFVFLGAIPYFNLVVLVYLLFLPDLKHENQFTVSI</sequence>
<comment type="caution">
    <text evidence="2">The sequence shown here is derived from an EMBL/GenBank/DDBJ whole genome shotgun (WGS) entry which is preliminary data.</text>
</comment>
<accession>A4C7J0</accession>
<keyword evidence="3" id="KW-1185">Reference proteome</keyword>
<dbReference type="RefSeq" id="WP_009837817.1">
    <property type="nucleotide sequence ID" value="NZ_AAOH01000002.1"/>
</dbReference>
<dbReference type="AlphaFoldDB" id="A4C7J0"/>
<evidence type="ECO:0000256" key="1">
    <source>
        <dbReference type="SAM" id="Phobius"/>
    </source>
</evidence>
<keyword evidence="1" id="KW-0812">Transmembrane</keyword>
<keyword evidence="1" id="KW-0472">Membrane</keyword>
<gene>
    <name evidence="2" type="ORF">PTD2_14029</name>
</gene>
<dbReference type="eggNOG" id="ENOG50330GD">
    <property type="taxonomic scope" value="Bacteria"/>
</dbReference>
<evidence type="ECO:0000313" key="2">
    <source>
        <dbReference type="EMBL" id="EAR29944.1"/>
    </source>
</evidence>
<dbReference type="HOGENOM" id="CLU_2809260_0_0_6"/>
<dbReference type="Proteomes" id="UP000006201">
    <property type="component" value="Unassembled WGS sequence"/>
</dbReference>
<evidence type="ECO:0000313" key="3">
    <source>
        <dbReference type="Proteomes" id="UP000006201"/>
    </source>
</evidence>
<organism evidence="2 3">
    <name type="scientific">Pseudoalteromonas tunicata D2</name>
    <dbReference type="NCBI Taxonomy" id="87626"/>
    <lineage>
        <taxon>Bacteria</taxon>
        <taxon>Pseudomonadati</taxon>
        <taxon>Pseudomonadota</taxon>
        <taxon>Gammaproteobacteria</taxon>
        <taxon>Alteromonadales</taxon>
        <taxon>Pseudoalteromonadaceae</taxon>
        <taxon>Pseudoalteromonas</taxon>
    </lineage>
</organism>
<dbReference type="STRING" id="87626.PTD2_14029"/>
<name>A4C7J0_9GAMM</name>
<reference evidence="2 3" key="1">
    <citation type="submission" date="2006-02" db="EMBL/GenBank/DDBJ databases">
        <authorList>
            <person name="Moran M.A."/>
            <person name="Kjelleberg S."/>
            <person name="Egan S."/>
            <person name="Saunders N."/>
            <person name="Thomas T."/>
            <person name="Ferriera S."/>
            <person name="Johnson J."/>
            <person name="Kravitz S."/>
            <person name="Halpern A."/>
            <person name="Remington K."/>
            <person name="Beeson K."/>
            <person name="Tran B."/>
            <person name="Rogers Y.-H."/>
            <person name="Friedman R."/>
            <person name="Venter J.C."/>
        </authorList>
    </citation>
    <scope>NUCLEOTIDE SEQUENCE [LARGE SCALE GENOMIC DNA]</scope>
    <source>
        <strain evidence="2 3">D2</strain>
    </source>
</reference>
<keyword evidence="1" id="KW-1133">Transmembrane helix</keyword>
<protein>
    <recommendedName>
        <fullName evidence="4">Orphan protein</fullName>
    </recommendedName>
</protein>
<evidence type="ECO:0008006" key="4">
    <source>
        <dbReference type="Google" id="ProtNLM"/>
    </source>
</evidence>
<proteinExistence type="predicted"/>
<feature type="transmembrane region" description="Helical" evidence="1">
    <location>
        <begin position="33"/>
        <end position="52"/>
    </location>
</feature>